<dbReference type="PANTHER" id="PTHR30363:SF44">
    <property type="entry name" value="AGA OPERON TRANSCRIPTIONAL REPRESSOR-RELATED"/>
    <property type="match status" value="1"/>
</dbReference>
<evidence type="ECO:0000313" key="6">
    <source>
        <dbReference type="Proteomes" id="UP001232063"/>
    </source>
</evidence>
<dbReference type="Pfam" id="PF08220">
    <property type="entry name" value="HTH_DeoR"/>
    <property type="match status" value="1"/>
</dbReference>
<dbReference type="GO" id="GO:0003700">
    <property type="term" value="F:DNA-binding transcription factor activity"/>
    <property type="evidence" value="ECO:0007669"/>
    <property type="project" value="InterPro"/>
</dbReference>
<dbReference type="PROSITE" id="PS00894">
    <property type="entry name" value="HTH_DEOR_1"/>
    <property type="match status" value="1"/>
</dbReference>
<evidence type="ECO:0000256" key="2">
    <source>
        <dbReference type="ARBA" id="ARBA00023125"/>
    </source>
</evidence>
<name>A0AAE3R8Z2_9BACT</name>
<dbReference type="Gene3D" id="3.40.50.1360">
    <property type="match status" value="1"/>
</dbReference>
<evidence type="ECO:0000313" key="5">
    <source>
        <dbReference type="EMBL" id="MDJ1505445.1"/>
    </source>
</evidence>
<sequence>MSFQNRKQTILRLLEEKEEVEVKEFAQLLNISEITIRRDLIQMASEGLLHRTHGGAMRLSLVQNPVTFSNKTTTNAEQKDKICRAAAQFIQEGDIIFMDCGSTVFRLCPYIRHKKIKVITNSLPVVYELQGSSVSINLIGGELDVERQAIHGSIAEEHIKRYRANRAFIGVDGISPENGLSALSEKEASITLAMVAHSAQVYLLCDATKLGQDKYLQFAGLDIIHTLITDADLKKVKPYQDQGLQVICVE</sequence>
<dbReference type="InterPro" id="IPR014036">
    <property type="entry name" value="DeoR-like_C"/>
</dbReference>
<reference evidence="5" key="1">
    <citation type="submission" date="2023-05" db="EMBL/GenBank/DDBJ databases">
        <authorList>
            <person name="Zhang X."/>
        </authorList>
    </citation>
    <scope>NUCLEOTIDE SEQUENCE</scope>
    <source>
        <strain evidence="5">BD1B2-1</strain>
    </source>
</reference>
<dbReference type="PRINTS" id="PR00037">
    <property type="entry name" value="HTHLACR"/>
</dbReference>
<keyword evidence="2 5" id="KW-0238">DNA-binding</keyword>
<dbReference type="InterPro" id="IPR036390">
    <property type="entry name" value="WH_DNA-bd_sf"/>
</dbReference>
<dbReference type="Proteomes" id="UP001232063">
    <property type="component" value="Unassembled WGS sequence"/>
</dbReference>
<protein>
    <submittedName>
        <fullName evidence="5">DeoR/GlpR family DNA-binding transcription regulator</fullName>
    </submittedName>
</protein>
<dbReference type="PANTHER" id="PTHR30363">
    <property type="entry name" value="HTH-TYPE TRANSCRIPTIONAL REGULATOR SRLR-RELATED"/>
    <property type="match status" value="1"/>
</dbReference>
<dbReference type="InterPro" id="IPR018356">
    <property type="entry name" value="Tscrpt_reg_HTH_DeoR_CS"/>
</dbReference>
<dbReference type="AlphaFoldDB" id="A0AAE3R8Z2"/>
<dbReference type="GO" id="GO:0003677">
    <property type="term" value="F:DNA binding"/>
    <property type="evidence" value="ECO:0007669"/>
    <property type="project" value="UniProtKB-KW"/>
</dbReference>
<accession>A0AAE3R8Z2</accession>
<dbReference type="InterPro" id="IPR036388">
    <property type="entry name" value="WH-like_DNA-bd_sf"/>
</dbReference>
<dbReference type="SUPFAM" id="SSF46785">
    <property type="entry name" value="Winged helix' DNA-binding domain"/>
    <property type="match status" value="1"/>
</dbReference>
<evidence type="ECO:0000256" key="1">
    <source>
        <dbReference type="ARBA" id="ARBA00023015"/>
    </source>
</evidence>
<keyword evidence="1" id="KW-0805">Transcription regulation</keyword>
<dbReference type="Gene3D" id="1.10.10.10">
    <property type="entry name" value="Winged helix-like DNA-binding domain superfamily/Winged helix DNA-binding domain"/>
    <property type="match status" value="1"/>
</dbReference>
<dbReference type="InterPro" id="IPR001034">
    <property type="entry name" value="DeoR_HTH"/>
</dbReference>
<dbReference type="SMART" id="SM01134">
    <property type="entry name" value="DeoRC"/>
    <property type="match status" value="1"/>
</dbReference>
<dbReference type="PROSITE" id="PS51000">
    <property type="entry name" value="HTH_DEOR_2"/>
    <property type="match status" value="1"/>
</dbReference>
<organism evidence="5 6">
    <name type="scientific">Xanthocytophaga agilis</name>
    <dbReference type="NCBI Taxonomy" id="3048010"/>
    <lineage>
        <taxon>Bacteria</taxon>
        <taxon>Pseudomonadati</taxon>
        <taxon>Bacteroidota</taxon>
        <taxon>Cytophagia</taxon>
        <taxon>Cytophagales</taxon>
        <taxon>Rhodocytophagaceae</taxon>
        <taxon>Xanthocytophaga</taxon>
    </lineage>
</organism>
<dbReference type="SUPFAM" id="SSF100950">
    <property type="entry name" value="NagB/RpiA/CoA transferase-like"/>
    <property type="match status" value="1"/>
</dbReference>
<keyword evidence="6" id="KW-1185">Reference proteome</keyword>
<dbReference type="RefSeq" id="WP_314517487.1">
    <property type="nucleotide sequence ID" value="NZ_JASJOU010000016.1"/>
</dbReference>
<dbReference type="Pfam" id="PF00455">
    <property type="entry name" value="DeoRC"/>
    <property type="match status" value="1"/>
</dbReference>
<evidence type="ECO:0000256" key="3">
    <source>
        <dbReference type="ARBA" id="ARBA00023163"/>
    </source>
</evidence>
<keyword evidence="3" id="KW-0804">Transcription</keyword>
<dbReference type="InterPro" id="IPR037171">
    <property type="entry name" value="NagB/RpiA_transferase-like"/>
</dbReference>
<dbReference type="EMBL" id="JASJOU010000016">
    <property type="protein sequence ID" value="MDJ1505445.1"/>
    <property type="molecule type" value="Genomic_DNA"/>
</dbReference>
<dbReference type="SMART" id="SM00420">
    <property type="entry name" value="HTH_DEOR"/>
    <property type="match status" value="1"/>
</dbReference>
<feature type="domain" description="HTH deoR-type" evidence="4">
    <location>
        <begin position="3"/>
        <end position="58"/>
    </location>
</feature>
<proteinExistence type="predicted"/>
<gene>
    <name evidence="5" type="ORF">QNI22_32615</name>
</gene>
<evidence type="ECO:0000259" key="4">
    <source>
        <dbReference type="PROSITE" id="PS51000"/>
    </source>
</evidence>
<dbReference type="InterPro" id="IPR050313">
    <property type="entry name" value="Carb_Metab_HTH_regulators"/>
</dbReference>
<comment type="caution">
    <text evidence="5">The sequence shown here is derived from an EMBL/GenBank/DDBJ whole genome shotgun (WGS) entry which is preliminary data.</text>
</comment>